<sequence>MTPTSRLRPYRFAASVAALLLLVAVAAATVFWVRLLAESNRWVEHSHQVIEKLEVSQSRLAATQAAGRGYRLTGHPSLRSEFDRSAPQALEAAGELVRITSDNPKQNARAQALLRQSTQQIERMQELADIQDRDGKEAAIAAMRADELVARMHGVNAASQAMRTDELDLLAKRQATNVRNANLLLGFVLLSLAVSLATFWALLVSLSRENSRNRGLEREARGALAELQRAQTMTERLSAQRWAISEYTGLLQSAQNLDEAMELTSSTFERLLPHLGGQCYLARASRDFLESRASFGTPAIASSDAFPPDDCWALRRGQPHHNRAGGSVRCAHLEHGASLGAISTLCIPLSAQGETLGMLHASGPVDGGEDDNDATIIELMGEQLALAIANLRLRETLRQQSLRDPLTGLFNRRYFEESLRREMLRCERRRLPLALLVLDIDHFKSFNDSQGHSAGDAVLAHVGRCVASLVRAEDMACRYGGEEFTIVMPETDAASAVARAEAIRRAVSQQTISHNGRTLGPVTVSIGVAALPHDGVTPELLFEVADAALYQAKAEGRNRVLHAAAGIA</sequence>
<dbReference type="InterPro" id="IPR003018">
    <property type="entry name" value="GAF"/>
</dbReference>
<evidence type="ECO:0000313" key="7">
    <source>
        <dbReference type="Proteomes" id="UP000647183"/>
    </source>
</evidence>
<dbReference type="InterPro" id="IPR050469">
    <property type="entry name" value="Diguanylate_Cyclase"/>
</dbReference>
<dbReference type="NCBIfam" id="TIGR00254">
    <property type="entry name" value="GGDEF"/>
    <property type="match status" value="1"/>
</dbReference>
<feature type="domain" description="GGDEF" evidence="5">
    <location>
        <begin position="431"/>
        <end position="565"/>
    </location>
</feature>
<feature type="transmembrane region" description="Helical" evidence="4">
    <location>
        <begin position="183"/>
        <end position="204"/>
    </location>
</feature>
<keyword evidence="3" id="KW-0175">Coiled coil</keyword>
<dbReference type="Pfam" id="PF00990">
    <property type="entry name" value="GGDEF"/>
    <property type="match status" value="1"/>
</dbReference>
<protein>
    <recommendedName>
        <fullName evidence="1">diguanylate cyclase</fullName>
        <ecNumber evidence="1">2.7.7.65</ecNumber>
    </recommendedName>
</protein>
<evidence type="ECO:0000259" key="5">
    <source>
        <dbReference type="PROSITE" id="PS50887"/>
    </source>
</evidence>
<dbReference type="Gene3D" id="3.30.70.270">
    <property type="match status" value="1"/>
</dbReference>
<dbReference type="Pfam" id="PF05227">
    <property type="entry name" value="CHASE3"/>
    <property type="match status" value="1"/>
</dbReference>
<dbReference type="InterPro" id="IPR007891">
    <property type="entry name" value="CHASE3"/>
</dbReference>
<dbReference type="InterPro" id="IPR029016">
    <property type="entry name" value="GAF-like_dom_sf"/>
</dbReference>
<dbReference type="EC" id="2.7.7.65" evidence="1"/>
<evidence type="ECO:0000313" key="6">
    <source>
        <dbReference type="EMBL" id="MBD7986417.1"/>
    </source>
</evidence>
<organism evidence="6 7">
    <name type="scientific">Luteimonas colneyensis</name>
    <dbReference type="NCBI Taxonomy" id="2762230"/>
    <lineage>
        <taxon>Bacteria</taxon>
        <taxon>Pseudomonadati</taxon>
        <taxon>Pseudomonadota</taxon>
        <taxon>Gammaproteobacteria</taxon>
        <taxon>Lysobacterales</taxon>
        <taxon>Lysobacteraceae</taxon>
        <taxon>Luteimonas</taxon>
    </lineage>
</organism>
<gene>
    <name evidence="6" type="ORF">H9645_00040</name>
</gene>
<keyword evidence="4" id="KW-1133">Transmembrane helix</keyword>
<dbReference type="EMBL" id="JACSQJ010000001">
    <property type="protein sequence ID" value="MBD7986417.1"/>
    <property type="molecule type" value="Genomic_DNA"/>
</dbReference>
<dbReference type="InterPro" id="IPR043128">
    <property type="entry name" value="Rev_trsase/Diguanyl_cyclase"/>
</dbReference>
<dbReference type="Pfam" id="PF13185">
    <property type="entry name" value="GAF_2"/>
    <property type="match status" value="1"/>
</dbReference>
<dbReference type="PANTHER" id="PTHR45138:SF9">
    <property type="entry name" value="DIGUANYLATE CYCLASE DGCM-RELATED"/>
    <property type="match status" value="1"/>
</dbReference>
<comment type="caution">
    <text evidence="6">The sequence shown here is derived from an EMBL/GenBank/DDBJ whole genome shotgun (WGS) entry which is preliminary data.</text>
</comment>
<accession>A0ABR8UEG8</accession>
<dbReference type="InterPro" id="IPR029787">
    <property type="entry name" value="Nucleotide_cyclase"/>
</dbReference>
<dbReference type="RefSeq" id="WP_191727717.1">
    <property type="nucleotide sequence ID" value="NZ_JACSQJ010000001.1"/>
</dbReference>
<dbReference type="SUPFAM" id="SSF55073">
    <property type="entry name" value="Nucleotide cyclase"/>
    <property type="match status" value="1"/>
</dbReference>
<comment type="catalytic activity">
    <reaction evidence="2">
        <text>2 GTP = 3',3'-c-di-GMP + 2 diphosphate</text>
        <dbReference type="Rhea" id="RHEA:24898"/>
        <dbReference type="ChEBI" id="CHEBI:33019"/>
        <dbReference type="ChEBI" id="CHEBI:37565"/>
        <dbReference type="ChEBI" id="CHEBI:58805"/>
        <dbReference type="EC" id="2.7.7.65"/>
    </reaction>
</comment>
<evidence type="ECO:0000256" key="3">
    <source>
        <dbReference type="SAM" id="Coils"/>
    </source>
</evidence>
<dbReference type="PROSITE" id="PS50887">
    <property type="entry name" value="GGDEF"/>
    <property type="match status" value="1"/>
</dbReference>
<dbReference type="SMART" id="SM00267">
    <property type="entry name" value="GGDEF"/>
    <property type="match status" value="1"/>
</dbReference>
<evidence type="ECO:0000256" key="2">
    <source>
        <dbReference type="ARBA" id="ARBA00034247"/>
    </source>
</evidence>
<feature type="coiled-coil region" evidence="3">
    <location>
        <begin position="206"/>
        <end position="233"/>
    </location>
</feature>
<dbReference type="Proteomes" id="UP000647183">
    <property type="component" value="Unassembled WGS sequence"/>
</dbReference>
<keyword evidence="4" id="KW-0472">Membrane</keyword>
<dbReference type="PANTHER" id="PTHR45138">
    <property type="entry name" value="REGULATORY COMPONENTS OF SENSORY TRANSDUCTION SYSTEM"/>
    <property type="match status" value="1"/>
</dbReference>
<dbReference type="Gene3D" id="3.30.450.40">
    <property type="match status" value="1"/>
</dbReference>
<proteinExistence type="predicted"/>
<keyword evidence="7" id="KW-1185">Reference proteome</keyword>
<keyword evidence="4" id="KW-0812">Transmembrane</keyword>
<dbReference type="SUPFAM" id="SSF55781">
    <property type="entry name" value="GAF domain-like"/>
    <property type="match status" value="1"/>
</dbReference>
<evidence type="ECO:0000256" key="1">
    <source>
        <dbReference type="ARBA" id="ARBA00012528"/>
    </source>
</evidence>
<dbReference type="InterPro" id="IPR000160">
    <property type="entry name" value="GGDEF_dom"/>
</dbReference>
<dbReference type="CDD" id="cd01949">
    <property type="entry name" value="GGDEF"/>
    <property type="match status" value="1"/>
</dbReference>
<name>A0ABR8UEG8_9GAMM</name>
<reference evidence="6 7" key="1">
    <citation type="submission" date="2020-08" db="EMBL/GenBank/DDBJ databases">
        <title>A Genomic Blueprint of the Chicken Gut Microbiome.</title>
        <authorList>
            <person name="Gilroy R."/>
            <person name="Ravi A."/>
            <person name="Getino M."/>
            <person name="Pursley I."/>
            <person name="Horton D.L."/>
            <person name="Alikhan N.-F."/>
            <person name="Baker D."/>
            <person name="Gharbi K."/>
            <person name="Hall N."/>
            <person name="Watson M."/>
            <person name="Adriaenssens E.M."/>
            <person name="Foster-Nyarko E."/>
            <person name="Jarju S."/>
            <person name="Secka A."/>
            <person name="Antonio M."/>
            <person name="Oren A."/>
            <person name="Chaudhuri R."/>
            <person name="La Ragione R.M."/>
            <person name="Hildebrand F."/>
            <person name="Pallen M.J."/>
        </authorList>
    </citation>
    <scope>NUCLEOTIDE SEQUENCE [LARGE SCALE GENOMIC DNA]</scope>
    <source>
        <strain evidence="6 7">Sa2BVA3</strain>
    </source>
</reference>
<evidence type="ECO:0000256" key="4">
    <source>
        <dbReference type="SAM" id="Phobius"/>
    </source>
</evidence>